<accession>A0A238XZQ1</accession>
<feature type="signal peptide" evidence="2">
    <location>
        <begin position="1"/>
        <end position="22"/>
    </location>
</feature>
<keyword evidence="4" id="KW-1185">Reference proteome</keyword>
<feature type="chain" id="PRO_5039331585" description="Copper amine oxidase" evidence="2">
    <location>
        <begin position="23"/>
        <end position="424"/>
    </location>
</feature>
<evidence type="ECO:0000313" key="4">
    <source>
        <dbReference type="Proteomes" id="UP000198348"/>
    </source>
</evidence>
<dbReference type="PROSITE" id="PS51257">
    <property type="entry name" value="PROKAR_LIPOPROTEIN"/>
    <property type="match status" value="1"/>
</dbReference>
<evidence type="ECO:0000256" key="2">
    <source>
        <dbReference type="SAM" id="SignalP"/>
    </source>
</evidence>
<feature type="coiled-coil region" evidence="1">
    <location>
        <begin position="134"/>
        <end position="193"/>
    </location>
</feature>
<dbReference type="Proteomes" id="UP000198348">
    <property type="component" value="Unassembled WGS sequence"/>
</dbReference>
<keyword evidence="2" id="KW-0732">Signal</keyword>
<protein>
    <recommendedName>
        <fullName evidence="5">Copper amine oxidase</fullName>
    </recommendedName>
</protein>
<keyword evidence="1" id="KW-0175">Coiled coil</keyword>
<evidence type="ECO:0000313" key="3">
    <source>
        <dbReference type="EMBL" id="SNR64465.1"/>
    </source>
</evidence>
<dbReference type="OrthoDB" id="2657432at2"/>
<sequence>MTRLSRMSLVALPAAGVVLLSACGGTGGTAAPVEPAAGTDGGGAAQTAGDLTAEDLRITLERQLGQHAMLAVEAMRAGVAGQDHFDAAAASLEKNTEDLTESISAVYEDEGAERFNELWSNHIDFFVQYTTGVAEDDQEAQDEAIERLDQYREDFGGFLDGATDGELPQNAVAELLQEHVDQLVSQVDAYAAEDYAGAAEQTRAAYAHMFGTAQGLTNAIVATQDGFTGDPESPEVELRSDLGKLLGEHAQTAMQAMRAGVSGQDDFDAIAGALDENTRDLTGAISGVFGEEGGQAFMEMWADHIDFFVQYTVGLAEGDEQAKEEALQRLEQYRADFSQFLDGASDGSIPAEVVAEGLQKHVDDLVDQVDAFESAEYDSAYGSAYDAYNHMYDTAEALSGGIVDFMGGEMPAGGVETGGGGTTR</sequence>
<name>A0A238XZQ1_9PSEU</name>
<dbReference type="EMBL" id="FZNW01000013">
    <property type="protein sequence ID" value="SNR64465.1"/>
    <property type="molecule type" value="Genomic_DNA"/>
</dbReference>
<proteinExistence type="predicted"/>
<organism evidence="3 4">
    <name type="scientific">Haloechinothrix alba</name>
    <dbReference type="NCBI Taxonomy" id="664784"/>
    <lineage>
        <taxon>Bacteria</taxon>
        <taxon>Bacillati</taxon>
        <taxon>Actinomycetota</taxon>
        <taxon>Actinomycetes</taxon>
        <taxon>Pseudonocardiales</taxon>
        <taxon>Pseudonocardiaceae</taxon>
        <taxon>Haloechinothrix</taxon>
    </lineage>
</organism>
<dbReference type="AlphaFoldDB" id="A0A238XZQ1"/>
<dbReference type="RefSeq" id="WP_141134686.1">
    <property type="nucleotide sequence ID" value="NZ_FZNW01000013.1"/>
</dbReference>
<evidence type="ECO:0000256" key="1">
    <source>
        <dbReference type="SAM" id="Coils"/>
    </source>
</evidence>
<reference evidence="3 4" key="1">
    <citation type="submission" date="2017-06" db="EMBL/GenBank/DDBJ databases">
        <authorList>
            <person name="Kim H.J."/>
            <person name="Triplett B.A."/>
        </authorList>
    </citation>
    <scope>NUCLEOTIDE SEQUENCE [LARGE SCALE GENOMIC DNA]</scope>
    <source>
        <strain evidence="3 4">DSM 45207</strain>
    </source>
</reference>
<gene>
    <name evidence="3" type="ORF">SAMN06265360_11315</name>
</gene>
<evidence type="ECO:0008006" key="5">
    <source>
        <dbReference type="Google" id="ProtNLM"/>
    </source>
</evidence>